<gene>
    <name evidence="2" type="ORF">SPSK_02071</name>
</gene>
<name>A0A0F2MFH7_SPOSC</name>
<evidence type="ECO:0000313" key="2">
    <source>
        <dbReference type="EMBL" id="KJR87590.1"/>
    </source>
</evidence>
<reference evidence="2 3" key="1">
    <citation type="journal article" date="2014" name="BMC Genomics">
        <title>Comparative genomics of the major fungal agents of human and animal Sporotrichosis: Sporothrix schenckii and Sporothrix brasiliensis.</title>
        <authorList>
            <person name="Teixeira M.M."/>
            <person name="de Almeida L.G."/>
            <person name="Kubitschek-Barreira P."/>
            <person name="Alves F.L."/>
            <person name="Kioshima E.S."/>
            <person name="Abadio A.K."/>
            <person name="Fernandes L."/>
            <person name="Derengowski L.S."/>
            <person name="Ferreira K.S."/>
            <person name="Souza R.C."/>
            <person name="Ruiz J.C."/>
            <person name="de Andrade N.C."/>
            <person name="Paes H.C."/>
            <person name="Nicola A.M."/>
            <person name="Albuquerque P."/>
            <person name="Gerber A.L."/>
            <person name="Martins V.P."/>
            <person name="Peconick L.D."/>
            <person name="Neto A.V."/>
            <person name="Chaucanez C.B."/>
            <person name="Silva P.A."/>
            <person name="Cunha O.L."/>
            <person name="de Oliveira F.F."/>
            <person name="dos Santos T.C."/>
            <person name="Barros A.L."/>
            <person name="Soares M.A."/>
            <person name="de Oliveira L.M."/>
            <person name="Marini M.M."/>
            <person name="Villalobos-Duno H."/>
            <person name="Cunha M.M."/>
            <person name="de Hoog S."/>
            <person name="da Silveira J.F."/>
            <person name="Henrissat B."/>
            <person name="Nino-Vega G.A."/>
            <person name="Cisalpino P.S."/>
            <person name="Mora-Montes H.M."/>
            <person name="Almeida S.R."/>
            <person name="Stajich J.E."/>
            <person name="Lopes-Bezerra L.M."/>
            <person name="Vasconcelos A.T."/>
            <person name="Felipe M.S."/>
        </authorList>
    </citation>
    <scope>NUCLEOTIDE SEQUENCE [LARGE SCALE GENOMIC DNA]</scope>
    <source>
        <strain evidence="2 3">1099-18</strain>
    </source>
</reference>
<dbReference type="Proteomes" id="UP000033710">
    <property type="component" value="Unassembled WGS sequence"/>
</dbReference>
<sequence>MSSRSGRQPASSGLIRRTFVSDDVGIKPKGNKIPPITEGYEATKVVVAVGQKRSSGSSSFKVGDTSRFLPSDNV</sequence>
<organism evidence="2 3">
    <name type="scientific">Sporothrix schenckii 1099-18</name>
    <dbReference type="NCBI Taxonomy" id="1397361"/>
    <lineage>
        <taxon>Eukaryota</taxon>
        <taxon>Fungi</taxon>
        <taxon>Dikarya</taxon>
        <taxon>Ascomycota</taxon>
        <taxon>Pezizomycotina</taxon>
        <taxon>Sordariomycetes</taxon>
        <taxon>Sordariomycetidae</taxon>
        <taxon>Ophiostomatales</taxon>
        <taxon>Ophiostomataceae</taxon>
        <taxon>Sporothrix</taxon>
    </lineage>
</organism>
<dbReference type="GeneID" id="27664243"/>
<feature type="region of interest" description="Disordered" evidence="1">
    <location>
        <begin position="51"/>
        <end position="74"/>
    </location>
</feature>
<protein>
    <submittedName>
        <fullName evidence="2">Uncharacterized protein</fullName>
    </submittedName>
</protein>
<dbReference type="VEuPathDB" id="FungiDB:SPSK_02071"/>
<accession>A0A0F2MFH7</accession>
<evidence type="ECO:0000313" key="3">
    <source>
        <dbReference type="Proteomes" id="UP000033710"/>
    </source>
</evidence>
<dbReference type="RefSeq" id="XP_016590266.1">
    <property type="nucleotide sequence ID" value="XM_016728966.1"/>
</dbReference>
<dbReference type="EMBL" id="AXCR01000005">
    <property type="protein sequence ID" value="KJR87590.1"/>
    <property type="molecule type" value="Genomic_DNA"/>
</dbReference>
<dbReference type="KEGG" id="ssck:SPSK_02071"/>
<reference evidence="2 3" key="2">
    <citation type="journal article" date="2015" name="Eukaryot. Cell">
        <title>Asexual propagation of a virulent clone complex in a human and feline outbreak of sporotrichosis.</title>
        <authorList>
            <person name="Teixeira Mde M."/>
            <person name="Rodrigues A.M."/>
            <person name="Tsui C.K."/>
            <person name="de Almeida L.G."/>
            <person name="Van Diepeningen A.D."/>
            <person name="van den Ende B.G."/>
            <person name="Fernandes G.F."/>
            <person name="Kano R."/>
            <person name="Hamelin R.C."/>
            <person name="Lopes-Bezerra L.M."/>
            <person name="Vasconcelos A.T."/>
            <person name="de Hoog S."/>
            <person name="de Camargo Z.P."/>
            <person name="Felipe M.S."/>
        </authorList>
    </citation>
    <scope>NUCLEOTIDE SEQUENCE [LARGE SCALE GENOMIC DNA]</scope>
    <source>
        <strain evidence="2 3">1099-18</strain>
    </source>
</reference>
<comment type="caution">
    <text evidence="2">The sequence shown here is derived from an EMBL/GenBank/DDBJ whole genome shotgun (WGS) entry which is preliminary data.</text>
</comment>
<evidence type="ECO:0000256" key="1">
    <source>
        <dbReference type="SAM" id="MobiDB-lite"/>
    </source>
</evidence>
<dbReference type="AlphaFoldDB" id="A0A0F2MFH7"/>
<proteinExistence type="predicted"/>